<proteinExistence type="predicted"/>
<keyword evidence="2" id="KW-1185">Reference proteome</keyword>
<organism evidence="1 2">
    <name type="scientific">Rhodobium orientis</name>
    <dbReference type="NCBI Taxonomy" id="34017"/>
    <lineage>
        <taxon>Bacteria</taxon>
        <taxon>Pseudomonadati</taxon>
        <taxon>Pseudomonadota</taxon>
        <taxon>Alphaproteobacteria</taxon>
        <taxon>Hyphomicrobiales</taxon>
        <taxon>Rhodobiaceae</taxon>
        <taxon>Rhodobium</taxon>
    </lineage>
</organism>
<dbReference type="AlphaFoldDB" id="A0A327JL75"/>
<accession>A0A327JL75</accession>
<name>A0A327JL75_9HYPH</name>
<dbReference type="EMBL" id="NPEV01000036">
    <property type="protein sequence ID" value="RAI26063.1"/>
    <property type="molecule type" value="Genomic_DNA"/>
</dbReference>
<gene>
    <name evidence="1" type="ORF">CH339_15470</name>
</gene>
<sequence length="131" mass="15284">MPSRTNHKSIIENDKYISLILVSKNILDYFFFDGRPKGCKCFVIIDKAPRLFLQCAWIIHHDTIFMIRPWRNWPASMEGAYRTRVNRLSEILDDEFNIFIQHRLSNAKPFGVIPANFLISKSLKITDAALV</sequence>
<evidence type="ECO:0000313" key="2">
    <source>
        <dbReference type="Proteomes" id="UP000249299"/>
    </source>
</evidence>
<protein>
    <submittedName>
        <fullName evidence="1">Uncharacterized protein</fullName>
    </submittedName>
</protein>
<comment type="caution">
    <text evidence="1">The sequence shown here is derived from an EMBL/GenBank/DDBJ whole genome shotgun (WGS) entry which is preliminary data.</text>
</comment>
<reference evidence="1 2" key="1">
    <citation type="submission" date="2017-07" db="EMBL/GenBank/DDBJ databases">
        <title>Draft Genome Sequences of Select Purple Nonsulfur Bacteria.</title>
        <authorList>
            <person name="Lasarre B."/>
            <person name="Mckinlay J.B."/>
        </authorList>
    </citation>
    <scope>NUCLEOTIDE SEQUENCE [LARGE SCALE GENOMIC DNA]</scope>
    <source>
        <strain evidence="1 2">DSM 11290</strain>
    </source>
</reference>
<evidence type="ECO:0000313" key="1">
    <source>
        <dbReference type="EMBL" id="RAI26063.1"/>
    </source>
</evidence>
<dbReference type="Proteomes" id="UP000249299">
    <property type="component" value="Unassembled WGS sequence"/>
</dbReference>